<name>A0A6A3Z6H7_9STRA</name>
<reference evidence="1 3" key="1">
    <citation type="submission" date="2018-08" db="EMBL/GenBank/DDBJ databases">
        <title>Genomic investigation of the strawberry pathogen Phytophthora fragariae indicates pathogenicity is determined by transcriptional variation in three key races.</title>
        <authorList>
            <person name="Adams T.M."/>
            <person name="Armitage A.D."/>
            <person name="Sobczyk M.K."/>
            <person name="Bates H.J."/>
            <person name="Dunwell J.M."/>
            <person name="Nellist C.F."/>
            <person name="Harrison R.J."/>
        </authorList>
    </citation>
    <scope>NUCLEOTIDE SEQUENCE [LARGE SCALE GENOMIC DNA]</scope>
    <source>
        <strain evidence="1 3">NOV-27</strain>
        <strain evidence="2 4">NOV-77</strain>
    </source>
</reference>
<sequence>MSTLKCNHDAQFVISSGEKHTAAYVVKYCCRNQNPVENYAALSLAAFAKAAKKTNASPADTTAMERGYRIMGSMLYSVTNGQEVAATMAALYILRKSPFWFSHEFVHINLKNLVRKRLDSIEVTVSQEVSEHGGSGLARVVTDNILERYWRRVQPLDNISFVETCEHYEYSGKPTGIASPSSSNLVSFSKTRSRKVVVLCGDEIPDIATNLEQARIDYTTLHF</sequence>
<proteinExistence type="predicted"/>
<evidence type="ECO:0000313" key="4">
    <source>
        <dbReference type="Proteomes" id="UP000486351"/>
    </source>
</evidence>
<dbReference type="AlphaFoldDB" id="A0A6A3Z6H7"/>
<dbReference type="EMBL" id="QXGB01000121">
    <property type="protein sequence ID" value="KAE9229345.1"/>
    <property type="molecule type" value="Genomic_DNA"/>
</dbReference>
<dbReference type="EMBL" id="QXFY01000106">
    <property type="protein sequence ID" value="KAE9356763.1"/>
    <property type="molecule type" value="Genomic_DNA"/>
</dbReference>
<evidence type="ECO:0000313" key="2">
    <source>
        <dbReference type="EMBL" id="KAE9356763.1"/>
    </source>
</evidence>
<dbReference type="Proteomes" id="UP000486351">
    <property type="component" value="Unassembled WGS sequence"/>
</dbReference>
<organism evidence="1 3">
    <name type="scientific">Phytophthora fragariae</name>
    <dbReference type="NCBI Taxonomy" id="53985"/>
    <lineage>
        <taxon>Eukaryota</taxon>
        <taxon>Sar</taxon>
        <taxon>Stramenopiles</taxon>
        <taxon>Oomycota</taxon>
        <taxon>Peronosporomycetes</taxon>
        <taxon>Peronosporales</taxon>
        <taxon>Peronosporaceae</taxon>
        <taxon>Phytophthora</taxon>
    </lineage>
</organism>
<keyword evidence="3" id="KW-1185">Reference proteome</keyword>
<evidence type="ECO:0000313" key="1">
    <source>
        <dbReference type="EMBL" id="KAE9229345.1"/>
    </source>
</evidence>
<evidence type="ECO:0000313" key="3">
    <source>
        <dbReference type="Proteomes" id="UP000433483"/>
    </source>
</evidence>
<gene>
    <name evidence="1" type="ORF">PF005_g3933</name>
    <name evidence="2" type="ORF">PF008_g3469</name>
</gene>
<dbReference type="Proteomes" id="UP000433483">
    <property type="component" value="Unassembled WGS sequence"/>
</dbReference>
<comment type="caution">
    <text evidence="1">The sequence shown here is derived from an EMBL/GenBank/DDBJ whole genome shotgun (WGS) entry which is preliminary data.</text>
</comment>
<dbReference type="OrthoDB" id="129017at2759"/>
<protein>
    <submittedName>
        <fullName evidence="1">Uncharacterized protein</fullName>
    </submittedName>
</protein>
<accession>A0A6A3Z6H7</accession>